<dbReference type="InterPro" id="IPR007473">
    <property type="entry name" value="RlmJ"/>
</dbReference>
<dbReference type="HAMAP" id="MF_00934">
    <property type="entry name" value="23SrRNA_methyltr_J"/>
    <property type="match status" value="1"/>
</dbReference>
<dbReference type="GO" id="GO:0036307">
    <property type="term" value="F:23S rRNA (adenine(2030)-N(6))-methyltransferase activity"/>
    <property type="evidence" value="ECO:0007669"/>
    <property type="project" value="UniProtKB-UniRule"/>
</dbReference>
<reference evidence="2 3" key="1">
    <citation type="submission" date="2016-07" db="EMBL/GenBank/DDBJ databases">
        <title>Draft Genome Sequence of Methylobrevis pamukkalensis PK2.</title>
        <authorList>
            <person name="Vasilenko O.V."/>
            <person name="Doronina N.V."/>
            <person name="Shmareva M.N."/>
            <person name="Tarlachkov S.V."/>
            <person name="Mustakhimov I."/>
            <person name="Trotsenko Y.A."/>
        </authorList>
    </citation>
    <scope>NUCLEOTIDE SEQUENCE [LARGE SCALE GENOMIC DNA]</scope>
    <source>
        <strain evidence="2 3">PK2</strain>
    </source>
</reference>
<evidence type="ECO:0000313" key="3">
    <source>
        <dbReference type="Proteomes" id="UP000094622"/>
    </source>
</evidence>
<dbReference type="EMBL" id="MCRJ01000020">
    <property type="protein sequence ID" value="ODN71466.1"/>
    <property type="molecule type" value="Genomic_DNA"/>
</dbReference>
<proteinExistence type="inferred from homology"/>
<dbReference type="Proteomes" id="UP000094622">
    <property type="component" value="Unassembled WGS sequence"/>
</dbReference>
<dbReference type="EC" id="2.1.1.266" evidence="1"/>
<feature type="binding site" evidence="1">
    <location>
        <position position="18"/>
    </location>
    <ligand>
        <name>S-adenosyl-L-methionine</name>
        <dbReference type="ChEBI" id="CHEBI:59789"/>
    </ligand>
</feature>
<feature type="binding site" evidence="1">
    <location>
        <position position="166"/>
    </location>
    <ligand>
        <name>S-adenosyl-L-methionine</name>
        <dbReference type="ChEBI" id="CHEBI:59789"/>
    </ligand>
</feature>
<keyword evidence="3" id="KW-1185">Reference proteome</keyword>
<evidence type="ECO:0000256" key="1">
    <source>
        <dbReference type="HAMAP-Rule" id="MF_00934"/>
    </source>
</evidence>
<dbReference type="RefSeq" id="WP_069306146.1">
    <property type="nucleotide sequence ID" value="NZ_MCRJ01000020.1"/>
</dbReference>
<comment type="similarity">
    <text evidence="1">Belongs to the RlmJ family.</text>
</comment>
<organism evidence="2 3">
    <name type="scientific">Methylobrevis pamukkalensis</name>
    <dbReference type="NCBI Taxonomy" id="1439726"/>
    <lineage>
        <taxon>Bacteria</taxon>
        <taxon>Pseudomonadati</taxon>
        <taxon>Pseudomonadota</taxon>
        <taxon>Alphaproteobacteria</taxon>
        <taxon>Hyphomicrobiales</taxon>
        <taxon>Pleomorphomonadaceae</taxon>
        <taxon>Methylobrevis</taxon>
    </lineage>
</organism>
<dbReference type="GO" id="GO:0070475">
    <property type="term" value="P:rRNA base methylation"/>
    <property type="evidence" value="ECO:0007669"/>
    <property type="project" value="UniProtKB-UniRule"/>
</dbReference>
<dbReference type="SUPFAM" id="SSF53335">
    <property type="entry name" value="S-adenosyl-L-methionine-dependent methyltransferases"/>
    <property type="match status" value="1"/>
</dbReference>
<feature type="active site" description="Proton acceptor" evidence="1">
    <location>
        <position position="166"/>
    </location>
</feature>
<comment type="function">
    <text evidence="1">Specifically methylates the adenine in position 2030 of 23S rRNA.</text>
</comment>
<comment type="caution">
    <text evidence="2">The sequence shown here is derived from an EMBL/GenBank/DDBJ whole genome shotgun (WGS) entry which is preliminary data.</text>
</comment>
<dbReference type="Gene3D" id="3.40.50.150">
    <property type="entry name" value="Vaccinia Virus protein VP39"/>
    <property type="match status" value="1"/>
</dbReference>
<name>A0A1E3H6Q1_9HYPH</name>
<protein>
    <recommendedName>
        <fullName evidence="1">Ribosomal RNA large subunit methyltransferase J</fullName>
        <ecNumber evidence="1">2.1.1.266</ecNumber>
    </recommendedName>
    <alternativeName>
        <fullName evidence="1">23S rRNA (adenine(2030)-N6)-methyltransferase</fullName>
    </alternativeName>
    <alternativeName>
        <fullName evidence="1">23S rRNA m6A2030 methyltransferase</fullName>
    </alternativeName>
</protein>
<feature type="binding site" evidence="1">
    <location>
        <position position="41"/>
    </location>
    <ligand>
        <name>S-adenosyl-L-methionine</name>
        <dbReference type="ChEBI" id="CHEBI:59789"/>
    </ligand>
</feature>
<dbReference type="PANTHER" id="PTHR37426">
    <property type="entry name" value="RIBOSOMAL RNA LARGE SUBUNIT METHYLTRANSFERASE J"/>
    <property type="match status" value="1"/>
</dbReference>
<keyword evidence="1" id="KW-0694">RNA-binding</keyword>
<feature type="binding site" evidence="1">
    <location>
        <position position="120"/>
    </location>
    <ligand>
        <name>S-adenosyl-L-methionine</name>
        <dbReference type="ChEBI" id="CHEBI:59789"/>
    </ligand>
</feature>
<sequence length="287" mass="31292">MNYRHAFHAGNFADVLKHALLARILRRLGVKDGAFRVVDTHAGIGRYDLAGDEAGRTGEWTGGVGRIVGADLPPVLADFLAPWLEVVAELNPEGGLRHYPGSPLIAARLKRRQDTLFANELHPEDAEHLQAALAGERRCRVMSLDGWMAVRSLLPPPERRGLLIVDPPFEQAGEFERLAETMVEAHRRFATGVQMVWYPLKDAGAVRRFHAAVAASGLTRILRVEQWVRRTGTAGPLAGAGLLLVNPPWQLDEEIAAALPALTALLANGEGAGERVDWLVGEEAPED</sequence>
<dbReference type="InterPro" id="IPR029063">
    <property type="entry name" value="SAM-dependent_MTases_sf"/>
</dbReference>
<feature type="binding site" evidence="1">
    <location>
        <position position="102"/>
    </location>
    <ligand>
        <name>S-adenosyl-L-methionine</name>
        <dbReference type="ChEBI" id="CHEBI:59789"/>
    </ligand>
</feature>
<dbReference type="GO" id="GO:0005829">
    <property type="term" value="C:cytosol"/>
    <property type="evidence" value="ECO:0007669"/>
    <property type="project" value="TreeGrafter"/>
</dbReference>
<dbReference type="OrthoDB" id="9791274at2"/>
<evidence type="ECO:0000313" key="2">
    <source>
        <dbReference type="EMBL" id="ODN71466.1"/>
    </source>
</evidence>
<dbReference type="Pfam" id="PF04378">
    <property type="entry name" value="RsmJ"/>
    <property type="match status" value="1"/>
</dbReference>
<feature type="site" description="Interaction with substrate rRNA" evidence="1">
    <location>
        <position position="3"/>
    </location>
</feature>
<keyword evidence="1 2" id="KW-0808">Transferase</keyword>
<feature type="binding site" evidence="1">
    <location>
        <begin position="145"/>
        <end position="146"/>
    </location>
    <ligand>
        <name>S-adenosyl-L-methionine</name>
        <dbReference type="ChEBI" id="CHEBI:59789"/>
    </ligand>
</feature>
<keyword evidence="1 2" id="KW-0489">Methyltransferase</keyword>
<dbReference type="PANTHER" id="PTHR37426:SF1">
    <property type="entry name" value="RIBOSOMAL RNA LARGE SUBUNIT METHYLTRANSFERASE J"/>
    <property type="match status" value="1"/>
</dbReference>
<keyword evidence="1" id="KW-0949">S-adenosyl-L-methionine</keyword>
<comment type="subunit">
    <text evidence="1">Monomer.</text>
</comment>
<gene>
    <name evidence="1 2" type="primary">rlmJ</name>
    <name evidence="2" type="ORF">A6302_01155</name>
</gene>
<accession>A0A1E3H6Q1</accession>
<dbReference type="GO" id="GO:0003723">
    <property type="term" value="F:RNA binding"/>
    <property type="evidence" value="ECO:0007669"/>
    <property type="project" value="UniProtKB-UniRule"/>
</dbReference>
<keyword evidence="1" id="KW-0698">rRNA processing</keyword>
<dbReference type="PATRIC" id="fig|1439726.3.peg.1210"/>
<comment type="catalytic activity">
    <reaction evidence="1">
        <text>adenosine(2030) in 23S rRNA + S-adenosyl-L-methionine = N(6)-methyladenosine(2030) in 23S rRNA + S-adenosyl-L-homocysteine + H(+)</text>
        <dbReference type="Rhea" id="RHEA:43736"/>
        <dbReference type="Rhea" id="RHEA-COMP:10668"/>
        <dbReference type="Rhea" id="RHEA-COMP:10669"/>
        <dbReference type="ChEBI" id="CHEBI:15378"/>
        <dbReference type="ChEBI" id="CHEBI:57856"/>
        <dbReference type="ChEBI" id="CHEBI:59789"/>
        <dbReference type="ChEBI" id="CHEBI:74411"/>
        <dbReference type="ChEBI" id="CHEBI:74449"/>
        <dbReference type="EC" id="2.1.1.266"/>
    </reaction>
</comment>
<dbReference type="AlphaFoldDB" id="A0A1E3H6Q1"/>